<protein>
    <submittedName>
        <fullName evidence="1">Uncharacterized protein</fullName>
    </submittedName>
</protein>
<dbReference type="RefSeq" id="WP_259546270.1">
    <property type="nucleotide sequence ID" value="NZ_BAABHW010000001.1"/>
</dbReference>
<comment type="caution">
    <text evidence="1">The sequence shown here is derived from an EMBL/GenBank/DDBJ whole genome shotgun (WGS) entry which is preliminary data.</text>
</comment>
<dbReference type="EMBL" id="BAABHW010000001">
    <property type="protein sequence ID" value="GAA5069081.1"/>
    <property type="molecule type" value="Genomic_DNA"/>
</dbReference>
<organism evidence="1 2">
    <name type="scientific">[Roseibacterium] beibuensis</name>
    <dbReference type="NCBI Taxonomy" id="1193142"/>
    <lineage>
        <taxon>Bacteria</taxon>
        <taxon>Pseudomonadati</taxon>
        <taxon>Pseudomonadota</taxon>
        <taxon>Alphaproteobacteria</taxon>
        <taxon>Rhodobacterales</taxon>
        <taxon>Roseobacteraceae</taxon>
        <taxon>Roseicyclus</taxon>
    </lineage>
</organism>
<gene>
    <name evidence="1" type="ORF">GCM10023209_10460</name>
</gene>
<proteinExistence type="predicted"/>
<dbReference type="Proteomes" id="UP001499910">
    <property type="component" value="Unassembled WGS sequence"/>
</dbReference>
<sequence>MSVITENLADKLAQDVIKASEETGDEQLIDEIARALGTSSPTTEEMFRTFVRVRLAEQRARRLLAQKLAKHQASTAPDPQS</sequence>
<name>A0ABP9L391_9RHOB</name>
<keyword evidence="2" id="KW-1185">Reference proteome</keyword>
<evidence type="ECO:0000313" key="2">
    <source>
        <dbReference type="Proteomes" id="UP001499910"/>
    </source>
</evidence>
<accession>A0ABP9L391</accession>
<reference evidence="2" key="1">
    <citation type="journal article" date="2019" name="Int. J. Syst. Evol. Microbiol.">
        <title>The Global Catalogue of Microorganisms (GCM) 10K type strain sequencing project: providing services to taxonomists for standard genome sequencing and annotation.</title>
        <authorList>
            <consortium name="The Broad Institute Genomics Platform"/>
            <consortium name="The Broad Institute Genome Sequencing Center for Infectious Disease"/>
            <person name="Wu L."/>
            <person name="Ma J."/>
        </authorList>
    </citation>
    <scope>NUCLEOTIDE SEQUENCE [LARGE SCALE GENOMIC DNA]</scope>
    <source>
        <strain evidence="2">JCM 18015</strain>
    </source>
</reference>
<evidence type="ECO:0000313" key="1">
    <source>
        <dbReference type="EMBL" id="GAA5069081.1"/>
    </source>
</evidence>